<gene>
    <name evidence="1" type="ORF">CBI38_36260</name>
</gene>
<dbReference type="AlphaFoldDB" id="A0A2S2C7K4"/>
<evidence type="ECO:0000313" key="1">
    <source>
        <dbReference type="EMBL" id="AWK76849.1"/>
    </source>
</evidence>
<dbReference type="EMBL" id="CP021356">
    <property type="protein sequence ID" value="AWK76849.1"/>
    <property type="molecule type" value="Genomic_DNA"/>
</dbReference>
<reference evidence="1 2" key="1">
    <citation type="submission" date="2017-05" db="EMBL/GenBank/DDBJ databases">
        <title>Isolation of Rhodococcus sp. S2-17 biodegrading of BP-3.</title>
        <authorList>
            <person name="Lee Y."/>
            <person name="Kim K.H."/>
            <person name="Chun B.H."/>
            <person name="Jung H.S."/>
            <person name="Jeon C.O."/>
        </authorList>
    </citation>
    <scope>NUCLEOTIDE SEQUENCE [LARGE SCALE GENOMIC DNA]</scope>
    <source>
        <strain evidence="1 2">S2-17</strain>
        <plasmid evidence="2">prb29</plasmid>
    </source>
</reference>
<evidence type="ECO:0000313" key="2">
    <source>
        <dbReference type="Proteomes" id="UP000245711"/>
    </source>
</evidence>
<geneLocation type="plasmid" evidence="2">
    <name>prb29</name>
</geneLocation>
<organism evidence="1 2">
    <name type="scientific">Rhodococcus oxybenzonivorans</name>
    <dbReference type="NCBI Taxonomy" id="1990687"/>
    <lineage>
        <taxon>Bacteria</taxon>
        <taxon>Bacillati</taxon>
        <taxon>Actinomycetota</taxon>
        <taxon>Actinomycetes</taxon>
        <taxon>Mycobacteriales</taxon>
        <taxon>Nocardiaceae</taxon>
        <taxon>Rhodococcus</taxon>
    </lineage>
</organism>
<keyword evidence="1" id="KW-0614">Plasmid</keyword>
<name>A0A2S2C7K4_9NOCA</name>
<dbReference type="KEGG" id="roz:CBI38_36260"/>
<keyword evidence="2" id="KW-1185">Reference proteome</keyword>
<protein>
    <submittedName>
        <fullName evidence="1">Uncharacterized protein</fullName>
    </submittedName>
</protein>
<sequence length="65" mass="7382">MWRLGFRGHTVSDMVAYPRPTEIVMPTGDNESFRKAIDLTKEKIHALTRFFRNLFRGKSAGGPTA</sequence>
<accession>A0A2S2C7K4</accession>
<proteinExistence type="predicted"/>
<dbReference type="Proteomes" id="UP000245711">
    <property type="component" value="Plasmid pRB29"/>
</dbReference>